<sequence>MNSPHEEHRFPCEQCGADLRFSPETGVLTCDHCGFTETAENPTSPEILELDFQDALSNSLSEEQLEERRVTNCTNCGAQITFDEQVHADECPFCATPVVTDTGLHRVIKPKAVLPFAIPESEAHDHMEKWLGRLWFAPNGLAAYARKGRKMQGVYIPYWTYDAQTKTRYTGGRGTEYTTTKTVVIDGKRQKRTVVKVRWVSVSGRVSRFFDDVLVMASHSLPKGYSDGLHPWDLSSLETYQPRFLAGFMSEGYSVGLDEGFIIAKDVMANRIRRDIRFDIGGDRQRIDRAETQYSDITFKHILAPIWMAAYKYRGKSYRFVVNGQTGKVQGERPYSIWKILFAVLLAVIALAAGMYFTQ</sequence>
<dbReference type="RefSeq" id="WP_263954085.1">
    <property type="nucleotide sequence ID" value="NZ_JAOYFC010000002.1"/>
</dbReference>
<evidence type="ECO:0000313" key="3">
    <source>
        <dbReference type="Proteomes" id="UP001208041"/>
    </source>
</evidence>
<proteinExistence type="predicted"/>
<dbReference type="PANTHER" id="PTHR37826">
    <property type="entry name" value="FLOTILLIN BAND_7_5 DOMAIN PROTEIN"/>
    <property type="match status" value="1"/>
</dbReference>
<gene>
    <name evidence="2" type="ORF">OH136_11795</name>
</gene>
<dbReference type="Proteomes" id="UP001208041">
    <property type="component" value="Unassembled WGS sequence"/>
</dbReference>
<reference evidence="2" key="1">
    <citation type="submission" date="2022-10" db="EMBL/GenBank/DDBJ databases">
        <authorList>
            <person name="Yue Y."/>
        </authorList>
    </citation>
    <scope>NUCLEOTIDE SEQUENCE</scope>
    <source>
        <strain evidence="2">Z654</strain>
    </source>
</reference>
<name>A0AAE3LTJ9_9RHOB</name>
<evidence type="ECO:0000256" key="1">
    <source>
        <dbReference type="SAM" id="Phobius"/>
    </source>
</evidence>
<organism evidence="2 3">
    <name type="scientific">Halocynthiibacter halioticoli</name>
    <dbReference type="NCBI Taxonomy" id="2986804"/>
    <lineage>
        <taxon>Bacteria</taxon>
        <taxon>Pseudomonadati</taxon>
        <taxon>Pseudomonadota</taxon>
        <taxon>Alphaproteobacteria</taxon>
        <taxon>Rhodobacterales</taxon>
        <taxon>Paracoccaceae</taxon>
        <taxon>Halocynthiibacter</taxon>
    </lineage>
</organism>
<dbReference type="PANTHER" id="PTHR37826:SF3">
    <property type="entry name" value="J DOMAIN-CONTAINING PROTEIN"/>
    <property type="match status" value="1"/>
</dbReference>
<dbReference type="EMBL" id="JAOYFC010000002">
    <property type="protein sequence ID" value="MCV6825236.1"/>
    <property type="molecule type" value="Genomic_DNA"/>
</dbReference>
<keyword evidence="1" id="KW-0812">Transmembrane</keyword>
<dbReference type="AlphaFoldDB" id="A0AAE3LTJ9"/>
<keyword evidence="3" id="KW-1185">Reference proteome</keyword>
<feature type="transmembrane region" description="Helical" evidence="1">
    <location>
        <begin position="337"/>
        <end position="357"/>
    </location>
</feature>
<evidence type="ECO:0000313" key="2">
    <source>
        <dbReference type="EMBL" id="MCV6825236.1"/>
    </source>
</evidence>
<accession>A0AAE3LTJ9</accession>
<keyword evidence="1" id="KW-0472">Membrane</keyword>
<comment type="caution">
    <text evidence="2">The sequence shown here is derived from an EMBL/GenBank/DDBJ whole genome shotgun (WGS) entry which is preliminary data.</text>
</comment>
<keyword evidence="1" id="KW-1133">Transmembrane helix</keyword>
<protein>
    <submittedName>
        <fullName evidence="2">TFIIB-type zinc finger domain-containing protein</fullName>
    </submittedName>
</protein>